<keyword evidence="3" id="KW-1185">Reference proteome</keyword>
<feature type="compositionally biased region" description="Basic and acidic residues" evidence="1">
    <location>
        <begin position="1"/>
        <end position="28"/>
    </location>
</feature>
<proteinExistence type="predicted"/>
<gene>
    <name evidence="2" type="ORF">SI8410_02002800</name>
</gene>
<dbReference type="Proteomes" id="UP000663760">
    <property type="component" value="Chromosome 2"/>
</dbReference>
<evidence type="ECO:0000313" key="3">
    <source>
        <dbReference type="Proteomes" id="UP000663760"/>
    </source>
</evidence>
<sequence length="34" mass="4066">MSRLHYVEHRHPVDLEGAEAVDHDEHRRQPQHAL</sequence>
<reference evidence="2" key="1">
    <citation type="submission" date="2020-02" db="EMBL/GenBank/DDBJ databases">
        <authorList>
            <person name="Scholz U."/>
            <person name="Mascher M."/>
            <person name="Fiebig A."/>
        </authorList>
    </citation>
    <scope>NUCLEOTIDE SEQUENCE</scope>
</reference>
<name>A0A7I8K347_SPIIN</name>
<evidence type="ECO:0000313" key="2">
    <source>
        <dbReference type="EMBL" id="CAA7391517.1"/>
    </source>
</evidence>
<feature type="region of interest" description="Disordered" evidence="1">
    <location>
        <begin position="1"/>
        <end position="34"/>
    </location>
</feature>
<evidence type="ECO:0000256" key="1">
    <source>
        <dbReference type="SAM" id="MobiDB-lite"/>
    </source>
</evidence>
<organism evidence="2 3">
    <name type="scientific">Spirodela intermedia</name>
    <name type="common">Intermediate duckweed</name>
    <dbReference type="NCBI Taxonomy" id="51605"/>
    <lineage>
        <taxon>Eukaryota</taxon>
        <taxon>Viridiplantae</taxon>
        <taxon>Streptophyta</taxon>
        <taxon>Embryophyta</taxon>
        <taxon>Tracheophyta</taxon>
        <taxon>Spermatophyta</taxon>
        <taxon>Magnoliopsida</taxon>
        <taxon>Liliopsida</taxon>
        <taxon>Araceae</taxon>
        <taxon>Lemnoideae</taxon>
        <taxon>Spirodela</taxon>
    </lineage>
</organism>
<accession>A0A7I8K347</accession>
<dbReference type="AlphaFoldDB" id="A0A7I8K347"/>
<protein>
    <submittedName>
        <fullName evidence="2">Uncharacterized protein</fullName>
    </submittedName>
</protein>
<dbReference type="EMBL" id="LR746265">
    <property type="protein sequence ID" value="CAA7391517.1"/>
    <property type="molecule type" value="Genomic_DNA"/>
</dbReference>